<dbReference type="Proteomes" id="UP000669605">
    <property type="component" value="Unassembled WGS sequence"/>
</dbReference>
<dbReference type="RefSeq" id="WP_037990295.1">
    <property type="nucleotide sequence ID" value="NZ_JAAAUB010000003.1"/>
</dbReference>
<sequence length="138" mass="14243">MARNQVPPMDPASLYREELYLDRRVGSIRRLIPVTVEGAPDPARTEVFSGSITVMTPMGALPISFEIPAKTLAEAVAGFAAAAEKKIEETMDELRRLELEQSSLLAQSALAGTDLRGGGPGGGAGGLGGLGGGGLILP</sequence>
<reference evidence="2 3" key="1">
    <citation type="journal article" date="2020" name="Curr. Microbiol.">
        <title>Tepidiphilus baoligensis sp. nov., a Novel Bacterium of the Family Hydrogenophilaceae Isolated from an Oil Reservoir.</title>
        <authorList>
            <person name="Zhang X."/>
            <person name="Wang G."/>
            <person name="Ma X."/>
            <person name="Yu J."/>
            <person name="You J."/>
            <person name="Xue Y."/>
            <person name="Ma Y."/>
        </authorList>
    </citation>
    <scope>NUCLEOTIDE SEQUENCE [LARGE SCALE GENOMIC DNA]</scope>
    <source>
        <strain evidence="2 3">B18-69</strain>
    </source>
</reference>
<name>A0ABX1QLW5_9PROT</name>
<organism evidence="2 3">
    <name type="scientific">Tepidiphilus baoligensis</name>
    <dbReference type="NCBI Taxonomy" id="2698687"/>
    <lineage>
        <taxon>Bacteria</taxon>
        <taxon>Pseudomonadati</taxon>
        <taxon>Pseudomonadota</taxon>
        <taxon>Hydrogenophilia</taxon>
        <taxon>Hydrogenophilales</taxon>
        <taxon>Hydrogenophilaceae</taxon>
        <taxon>Tepidiphilus</taxon>
    </lineage>
</organism>
<feature type="coiled-coil region" evidence="1">
    <location>
        <begin position="80"/>
        <end position="107"/>
    </location>
</feature>
<proteinExistence type="predicted"/>
<evidence type="ECO:0000256" key="1">
    <source>
        <dbReference type="SAM" id="Coils"/>
    </source>
</evidence>
<protein>
    <submittedName>
        <fullName evidence="2">Uncharacterized protein</fullName>
    </submittedName>
</protein>
<dbReference type="EMBL" id="JAAAUB010000003">
    <property type="protein sequence ID" value="NMH16138.1"/>
    <property type="molecule type" value="Genomic_DNA"/>
</dbReference>
<evidence type="ECO:0000313" key="2">
    <source>
        <dbReference type="EMBL" id="NMH16138.1"/>
    </source>
</evidence>
<gene>
    <name evidence="2" type="ORF">GV368_03250</name>
</gene>
<evidence type="ECO:0000313" key="3">
    <source>
        <dbReference type="Proteomes" id="UP000669605"/>
    </source>
</evidence>
<comment type="caution">
    <text evidence="2">The sequence shown here is derived from an EMBL/GenBank/DDBJ whole genome shotgun (WGS) entry which is preliminary data.</text>
</comment>
<accession>A0ABX1QLW5</accession>
<keyword evidence="1" id="KW-0175">Coiled coil</keyword>
<keyword evidence="3" id="KW-1185">Reference proteome</keyword>